<dbReference type="EMBL" id="BMIT01000005">
    <property type="protein sequence ID" value="GGE93168.1"/>
    <property type="molecule type" value="Genomic_DNA"/>
</dbReference>
<sequence>MCLRVNLIGWLFLLLSTFHVYGNDNKSVVIFIRDDVYDDYSRFLNGRKPIEVKDFSGAYIRRDVVDMIIAQQALSLGGFTKPFRYHKGNVNYRNTKLLEDGQLLLSFDSVWSVDAKQLAESVYISDPVIRNGEYFAGIFTSPNNKKVLKVKQLADFKQLTAVSTPRWQTDWQTLSALPLKELLREDEWLGQVRTVSMQWVDFMMMPLMPSLNNRYSLENIELVAVPNLVLQLNDSRHFIISKSHPDGKAAFAAIQKGLSQLRKTGAIEKAYREAGFIPDLNSYTVINKAR</sequence>
<proteinExistence type="predicted"/>
<accession>A0ABQ1TG97</accession>
<evidence type="ECO:0008006" key="3">
    <source>
        <dbReference type="Google" id="ProtNLM"/>
    </source>
</evidence>
<dbReference type="Proteomes" id="UP000638462">
    <property type="component" value="Unassembled WGS sequence"/>
</dbReference>
<comment type="caution">
    <text evidence="1">The sequence shown here is derived from an EMBL/GenBank/DDBJ whole genome shotgun (WGS) entry which is preliminary data.</text>
</comment>
<protein>
    <recommendedName>
        <fullName evidence="3">Solute-binding protein family 3/N-terminal domain-containing protein</fullName>
    </recommendedName>
</protein>
<organism evidence="1 2">
    <name type="scientific">Pseudoalteromonas gelatinilytica</name>
    <dbReference type="NCBI Taxonomy" id="1703256"/>
    <lineage>
        <taxon>Bacteria</taxon>
        <taxon>Pseudomonadati</taxon>
        <taxon>Pseudomonadota</taxon>
        <taxon>Gammaproteobacteria</taxon>
        <taxon>Alteromonadales</taxon>
        <taxon>Pseudoalteromonadaceae</taxon>
        <taxon>Pseudoalteromonas</taxon>
    </lineage>
</organism>
<gene>
    <name evidence="1" type="ORF">GCM10008027_17530</name>
</gene>
<evidence type="ECO:0000313" key="1">
    <source>
        <dbReference type="EMBL" id="GGE93168.1"/>
    </source>
</evidence>
<keyword evidence="2" id="KW-1185">Reference proteome</keyword>
<evidence type="ECO:0000313" key="2">
    <source>
        <dbReference type="Proteomes" id="UP000638462"/>
    </source>
</evidence>
<name>A0ABQ1TG97_9GAMM</name>
<dbReference type="RefSeq" id="WP_229677578.1">
    <property type="nucleotide sequence ID" value="NZ_BMIT01000005.1"/>
</dbReference>
<reference evidence="2" key="1">
    <citation type="journal article" date="2019" name="Int. J. Syst. Evol. Microbiol.">
        <title>The Global Catalogue of Microorganisms (GCM) 10K type strain sequencing project: providing services to taxonomists for standard genome sequencing and annotation.</title>
        <authorList>
            <consortium name="The Broad Institute Genomics Platform"/>
            <consortium name="The Broad Institute Genome Sequencing Center for Infectious Disease"/>
            <person name="Wu L."/>
            <person name="Ma J."/>
        </authorList>
    </citation>
    <scope>NUCLEOTIDE SEQUENCE [LARGE SCALE GENOMIC DNA]</scope>
    <source>
        <strain evidence="2">CGMCC 1.15394</strain>
    </source>
</reference>